<feature type="compositionally biased region" description="Polar residues" evidence="2">
    <location>
        <begin position="355"/>
        <end position="367"/>
    </location>
</feature>
<accession>A0AAE0BB72</accession>
<gene>
    <name evidence="4" type="ORF">Dsin_004355</name>
</gene>
<feature type="compositionally biased region" description="Polar residues" evidence="2">
    <location>
        <begin position="815"/>
        <end position="844"/>
    </location>
</feature>
<feature type="compositionally biased region" description="Basic and acidic residues" evidence="2">
    <location>
        <begin position="339"/>
        <end position="354"/>
    </location>
</feature>
<sequence>MEAAAGVAVTRGGALPMPPSASSRKEWRAVSDHHHHHHSVRNASDEVDLEQSKLGQSDERTIYEVRILILVIEFNAQKGNMIRCLFMVQQGRDPADVDFCSITMDGSLDNDKLLQQRLHSFARQREELQHLEIELRAQIIARAEIMEMQNSFDAQIKEHAGIAAKLQEQLLERDRTIHELERKMEEKERELHAIKLDNEAAWAKEDLFREQNKELATFRRERDHSEAERAQHIKQIHDFQEHVQEKERQLIDLQEQHRAAQETIMYKDEQLREAQAWVARVQLQSTSNQSLQAELRERTEQFNQLWLGCQRQFAEMERLHLHTIQQLQHELADARERNGTFTDESRISQKDSKDVSQFGQNNGNQLDVNGGGAMNTNPGVLPNGNGDSAASFISSGNASTQTDRVPGVPMGPSSLLGLPTYLPPGQVPALHSFIMHQQGVPHSLPSHVPQTHVGHFHSMPTMSSLQQWQNQQSASEVSQMSAPNQHAPSQADENLMRSDAKYEYDMSVNGQALHSGYVDVHISQGTEPDSVISSSAGEAQVLESINRSYLVSPQPEQNLQQISAQFHEALRLGTLEQNSEAKERNDLNLTDHGLQGEVAKAEQPSSAANASPLTDTSINSVNIGETTINNGTSSALPEALISTGQMNTRIAGKTSENALLDERSLLTCIVRTIPAGGRIRISSTLPNRLGKMLAPLHWHDYKKQYGKLDDFVASHPELFVIEGDYIQLREGAQEMIAATAAYAKVAAAAAAISPYSSALPSVAVTPMAQSRVKKVPSVDSNSVIQNQHLNGGSFGMAGGLSNVKILSKSRDPFQLNGTNFERSSATNSQSKGPTQGKPNTNLVGKQQGRATGAALTSRR</sequence>
<organism evidence="4 5">
    <name type="scientific">Dipteronia sinensis</name>
    <dbReference type="NCBI Taxonomy" id="43782"/>
    <lineage>
        <taxon>Eukaryota</taxon>
        <taxon>Viridiplantae</taxon>
        <taxon>Streptophyta</taxon>
        <taxon>Embryophyta</taxon>
        <taxon>Tracheophyta</taxon>
        <taxon>Spermatophyta</taxon>
        <taxon>Magnoliopsida</taxon>
        <taxon>eudicotyledons</taxon>
        <taxon>Gunneridae</taxon>
        <taxon>Pentapetalae</taxon>
        <taxon>rosids</taxon>
        <taxon>malvids</taxon>
        <taxon>Sapindales</taxon>
        <taxon>Sapindaceae</taxon>
        <taxon>Hippocastanoideae</taxon>
        <taxon>Acereae</taxon>
        <taxon>Dipteronia</taxon>
    </lineage>
</organism>
<dbReference type="Proteomes" id="UP001281410">
    <property type="component" value="Unassembled WGS sequence"/>
</dbReference>
<proteinExistence type="predicted"/>
<dbReference type="InterPro" id="IPR056142">
    <property type="entry name" value="DUF7725"/>
</dbReference>
<feature type="region of interest" description="Disordered" evidence="2">
    <location>
        <begin position="1"/>
        <end position="49"/>
    </location>
</feature>
<comment type="caution">
    <text evidence="4">The sequence shown here is derived from an EMBL/GenBank/DDBJ whole genome shotgun (WGS) entry which is preliminary data.</text>
</comment>
<feature type="compositionally biased region" description="Low complexity" evidence="2">
    <location>
        <begin position="1"/>
        <end position="14"/>
    </location>
</feature>
<evidence type="ECO:0000256" key="2">
    <source>
        <dbReference type="SAM" id="MobiDB-lite"/>
    </source>
</evidence>
<dbReference type="Pfam" id="PF24851">
    <property type="entry name" value="DUF7725"/>
    <property type="match status" value="1"/>
</dbReference>
<protein>
    <recommendedName>
        <fullName evidence="3">DUF7725 domain-containing protein</fullName>
    </recommendedName>
</protein>
<evidence type="ECO:0000313" key="4">
    <source>
        <dbReference type="EMBL" id="KAK3232474.1"/>
    </source>
</evidence>
<evidence type="ECO:0000256" key="1">
    <source>
        <dbReference type="SAM" id="Coils"/>
    </source>
</evidence>
<dbReference type="PANTHER" id="PTHR35766:SF1">
    <property type="entry name" value="OS08G0543600 PROTEIN"/>
    <property type="match status" value="1"/>
</dbReference>
<reference evidence="4" key="1">
    <citation type="journal article" date="2023" name="Plant J.">
        <title>Genome sequences and population genomics provide insights into the demographic history, inbreeding, and mutation load of two 'living fossil' tree species of Dipteronia.</title>
        <authorList>
            <person name="Feng Y."/>
            <person name="Comes H.P."/>
            <person name="Chen J."/>
            <person name="Zhu S."/>
            <person name="Lu R."/>
            <person name="Zhang X."/>
            <person name="Li P."/>
            <person name="Qiu J."/>
            <person name="Olsen K.M."/>
            <person name="Qiu Y."/>
        </authorList>
    </citation>
    <scope>NUCLEOTIDE SEQUENCE</scope>
    <source>
        <strain evidence="4">NBL</strain>
    </source>
</reference>
<feature type="domain" description="DUF7725" evidence="3">
    <location>
        <begin position="659"/>
        <end position="729"/>
    </location>
</feature>
<evidence type="ECO:0000259" key="3">
    <source>
        <dbReference type="Pfam" id="PF24851"/>
    </source>
</evidence>
<dbReference type="AlphaFoldDB" id="A0AAE0BB72"/>
<name>A0AAE0BB72_9ROSI</name>
<feature type="region of interest" description="Disordered" evidence="2">
    <location>
        <begin position="339"/>
        <end position="405"/>
    </location>
</feature>
<feature type="compositionally biased region" description="Basic and acidic residues" evidence="2">
    <location>
        <begin position="23"/>
        <end position="32"/>
    </location>
</feature>
<evidence type="ECO:0000313" key="5">
    <source>
        <dbReference type="Proteomes" id="UP001281410"/>
    </source>
</evidence>
<feature type="compositionally biased region" description="Polar residues" evidence="2">
    <location>
        <begin position="385"/>
        <end position="403"/>
    </location>
</feature>
<dbReference type="EMBL" id="JANJYJ010000001">
    <property type="protein sequence ID" value="KAK3232474.1"/>
    <property type="molecule type" value="Genomic_DNA"/>
</dbReference>
<dbReference type="PANTHER" id="PTHR35766">
    <property type="entry name" value="OS08G0543600 PROTEIN"/>
    <property type="match status" value="1"/>
</dbReference>
<keyword evidence="1" id="KW-0175">Coiled coil</keyword>
<feature type="region of interest" description="Disordered" evidence="2">
    <location>
        <begin position="462"/>
        <end position="490"/>
    </location>
</feature>
<feature type="region of interest" description="Disordered" evidence="2">
    <location>
        <begin position="814"/>
        <end position="859"/>
    </location>
</feature>
<keyword evidence="5" id="KW-1185">Reference proteome</keyword>
<feature type="coiled-coil region" evidence="1">
    <location>
        <begin position="163"/>
        <end position="263"/>
    </location>
</feature>